<dbReference type="Gene3D" id="1.20.1260.10">
    <property type="match status" value="1"/>
</dbReference>
<accession>A0AAE9Y920</accession>
<dbReference type="InterPro" id="IPR012347">
    <property type="entry name" value="Ferritin-like"/>
</dbReference>
<name>A0AAE9Y920_9ACTN</name>
<keyword evidence="4" id="KW-1185">Reference proteome</keyword>
<dbReference type="InterPro" id="IPR005183">
    <property type="entry name" value="DUF305_CopM-like"/>
</dbReference>
<organism evidence="3 4">
    <name type="scientific">Iamia majanohamensis</name>
    <dbReference type="NCBI Taxonomy" id="467976"/>
    <lineage>
        <taxon>Bacteria</taxon>
        <taxon>Bacillati</taxon>
        <taxon>Actinomycetota</taxon>
        <taxon>Acidimicrobiia</taxon>
        <taxon>Acidimicrobiales</taxon>
        <taxon>Iamiaceae</taxon>
        <taxon>Iamia</taxon>
    </lineage>
</organism>
<evidence type="ECO:0000313" key="4">
    <source>
        <dbReference type="Proteomes" id="UP001216390"/>
    </source>
</evidence>
<feature type="region of interest" description="Disordered" evidence="1">
    <location>
        <begin position="92"/>
        <end position="111"/>
    </location>
</feature>
<dbReference type="Pfam" id="PF03713">
    <property type="entry name" value="DUF305"/>
    <property type="match status" value="1"/>
</dbReference>
<protein>
    <submittedName>
        <fullName evidence="3">DUF305 domain-containing protein</fullName>
    </submittedName>
</protein>
<evidence type="ECO:0000259" key="2">
    <source>
        <dbReference type="Pfam" id="PF03713"/>
    </source>
</evidence>
<dbReference type="AlphaFoldDB" id="A0AAE9Y920"/>
<dbReference type="RefSeq" id="WP_272737528.1">
    <property type="nucleotide sequence ID" value="NZ_CP116942.1"/>
</dbReference>
<dbReference type="PANTHER" id="PTHR36933:SF1">
    <property type="entry name" value="SLL0788 PROTEIN"/>
    <property type="match status" value="1"/>
</dbReference>
<evidence type="ECO:0000256" key="1">
    <source>
        <dbReference type="SAM" id="MobiDB-lite"/>
    </source>
</evidence>
<reference evidence="3" key="1">
    <citation type="submission" date="2023-01" db="EMBL/GenBank/DDBJ databases">
        <title>The diversity of Class Acidimicrobiia in South China Sea sediment environments and the proposal of Iamia marina sp. nov., a novel species of the genus Iamia.</title>
        <authorList>
            <person name="He Y."/>
            <person name="Tian X."/>
        </authorList>
    </citation>
    <scope>NUCLEOTIDE SEQUENCE</scope>
    <source>
        <strain evidence="3">DSM 19957</strain>
    </source>
</reference>
<proteinExistence type="predicted"/>
<dbReference type="PANTHER" id="PTHR36933">
    <property type="entry name" value="SLL0788 PROTEIN"/>
    <property type="match status" value="1"/>
</dbReference>
<feature type="domain" description="DUF305" evidence="2">
    <location>
        <begin position="24"/>
        <end position="178"/>
    </location>
</feature>
<evidence type="ECO:0000313" key="3">
    <source>
        <dbReference type="EMBL" id="WCO68011.1"/>
    </source>
</evidence>
<dbReference type="EMBL" id="CP116942">
    <property type="protein sequence ID" value="WCO68011.1"/>
    <property type="molecule type" value="Genomic_DNA"/>
</dbReference>
<dbReference type="KEGG" id="ima:PO878_04645"/>
<dbReference type="Proteomes" id="UP001216390">
    <property type="component" value="Chromosome"/>
</dbReference>
<gene>
    <name evidence="3" type="ORF">PO878_04645</name>
</gene>
<sequence length="180" mass="19985">MGDIGDMNMADMGMGNFTDDQPFDAQFLDQMSVHHEGAIVSTTTMISDSSRPELRRLAEDIITSQRAQIRQMGTWRDEWYPDVESTFQMPGPMADESAEGRAPGMGRDGPGSMMSGTMMGSSATTEQMYLNMMIAHHQLGVEMAERAQRDATHPELRALAEEIAEEQAAQIVEMRSYLAE</sequence>